<feature type="transmembrane region" description="Helical" evidence="10">
    <location>
        <begin position="176"/>
        <end position="198"/>
    </location>
</feature>
<sequence length="661" mass="74055">MYLFANATIYIGLAVALYSLLMMTLGISIKKQKFINSAKGGLVALFVCAAMAMISLFYLLATSQFQYQYVAEYTSSDLPIIYKLTALWAGNAGSLLLWTFFLTLYTCMIAFSRKMKGNPMVPYIASILLANAVFFFFILGFVAKPFALAASIPTEGRGLNPMLQNPGMIIHPVTLYLGYVGLAVPFAFAMAALILKNVDDFWIKMTRRWTIIAWLFLSLGNIFGAAWAYVELGWGGYWAWDPVENASFMPWLTTTAFLHSVMIQERKNMLKVWNISLIIISYALTLFGTFLVRSGVLTSVHAFANSNLGLYFLVFMGLAVIGSLYVLMSRYNLLKRSAGEFQSFVSKESSFLVNNLLLVGAAFAVFWGTIFPLVSEAVRGTKVTVGIPFFNTVESPILLSMMFVMAVCPMLAWQHSSLKNLKKNFLIPSILAVLGMVLMVVLGIQKAWAVIGYGVIVLLFITHFLEFYRGVKARRKMTKEAPFVALYRLMIRNRRRYGGYMVHIGIALITMGIIGSQNYDLQTMKTVSLGQSIDLGAYRINYDRLDQKKEGSNDVVYADVTVFKNGKRLGSFEPQKIFYSNQESEPSTQVAIISSIKEDLYIVLSAWENDGKATFVVKVNPMMAWLWIGSFMIVIGALFAVWNGKYQNITPRYTGVRKEVS</sequence>
<feature type="transmembrane region" description="Helical" evidence="10">
    <location>
        <begin position="41"/>
        <end position="60"/>
    </location>
</feature>
<feature type="transmembrane region" description="Helical" evidence="10">
    <location>
        <begin position="123"/>
        <end position="143"/>
    </location>
</feature>
<evidence type="ECO:0000256" key="4">
    <source>
        <dbReference type="ARBA" id="ARBA00022519"/>
    </source>
</evidence>
<dbReference type="InterPro" id="IPR003568">
    <property type="entry name" value="Cyt_c_biogenesis_CcmF"/>
</dbReference>
<feature type="transmembrane region" description="Helical" evidence="10">
    <location>
        <begin position="80"/>
        <end position="111"/>
    </location>
</feature>
<evidence type="ECO:0000256" key="3">
    <source>
        <dbReference type="ARBA" id="ARBA00022475"/>
    </source>
</evidence>
<keyword evidence="6" id="KW-0201">Cytochrome c-type biogenesis</keyword>
<evidence type="ECO:0000256" key="5">
    <source>
        <dbReference type="ARBA" id="ARBA00022692"/>
    </source>
</evidence>
<evidence type="ECO:0000256" key="10">
    <source>
        <dbReference type="SAM" id="Phobius"/>
    </source>
</evidence>
<feature type="transmembrane region" description="Helical" evidence="10">
    <location>
        <begin position="308"/>
        <end position="327"/>
    </location>
</feature>
<dbReference type="GO" id="GO:0020037">
    <property type="term" value="F:heme binding"/>
    <property type="evidence" value="ECO:0007669"/>
    <property type="project" value="InterPro"/>
</dbReference>
<comment type="function">
    <text evidence="9">Required for the biogenesis of c-type cytochromes. Possible subunit of a heme lyase.</text>
</comment>
<feature type="transmembrane region" description="Helical" evidence="10">
    <location>
        <begin position="210"/>
        <end position="230"/>
    </location>
</feature>
<evidence type="ECO:0000256" key="9">
    <source>
        <dbReference type="ARBA" id="ARBA00037230"/>
    </source>
</evidence>
<feature type="transmembrane region" description="Helical" evidence="10">
    <location>
        <begin position="246"/>
        <end position="263"/>
    </location>
</feature>
<reference evidence="14" key="1">
    <citation type="submission" date="2015-05" db="EMBL/GenBank/DDBJ databases">
        <authorList>
            <person name="Urmite Genomes"/>
        </authorList>
    </citation>
    <scope>NUCLEOTIDE SEQUENCE [LARGE SCALE GENOMIC DNA]</scope>
    <source>
        <strain evidence="14">LF1</strain>
    </source>
</reference>
<dbReference type="GO" id="GO:0005886">
    <property type="term" value="C:plasma membrane"/>
    <property type="evidence" value="ECO:0007669"/>
    <property type="project" value="UniProtKB-SubCell"/>
</dbReference>
<feature type="transmembrane region" description="Helical" evidence="10">
    <location>
        <begin position="497"/>
        <end position="515"/>
    </location>
</feature>
<organism evidence="13 14">
    <name type="scientific">Neobacillus massiliamazoniensis</name>
    <dbReference type="NCBI Taxonomy" id="1499688"/>
    <lineage>
        <taxon>Bacteria</taxon>
        <taxon>Bacillati</taxon>
        <taxon>Bacillota</taxon>
        <taxon>Bacilli</taxon>
        <taxon>Bacillales</taxon>
        <taxon>Bacillaceae</taxon>
        <taxon>Neobacillus</taxon>
    </lineage>
</organism>
<keyword evidence="14" id="KW-1185">Reference proteome</keyword>
<dbReference type="GO" id="GO:0017004">
    <property type="term" value="P:cytochrome complex assembly"/>
    <property type="evidence" value="ECO:0007669"/>
    <property type="project" value="UniProtKB-KW"/>
</dbReference>
<accession>A0A0U1P1G4</accession>
<evidence type="ECO:0000256" key="6">
    <source>
        <dbReference type="ARBA" id="ARBA00022748"/>
    </source>
</evidence>
<dbReference type="Pfam" id="PF16327">
    <property type="entry name" value="CcmF_C"/>
    <property type="match status" value="1"/>
</dbReference>
<dbReference type="PRINTS" id="PR01410">
    <property type="entry name" value="CCBIOGENESIS"/>
</dbReference>
<feature type="transmembrane region" description="Helical" evidence="10">
    <location>
        <begin position="395"/>
        <end position="413"/>
    </location>
</feature>
<feature type="domain" description="Cytochrome c assembly protein" evidence="11">
    <location>
        <begin position="89"/>
        <end position="294"/>
    </location>
</feature>
<dbReference type="RefSeq" id="WP_090637428.1">
    <property type="nucleotide sequence ID" value="NZ_CVRB01000004.1"/>
</dbReference>
<name>A0A0U1P1G4_9BACI</name>
<dbReference type="InterPro" id="IPR003567">
    <property type="entry name" value="Cyt_c_biogenesis"/>
</dbReference>
<evidence type="ECO:0000256" key="2">
    <source>
        <dbReference type="ARBA" id="ARBA00009186"/>
    </source>
</evidence>
<feature type="transmembrane region" description="Helical" evidence="10">
    <location>
        <begin position="450"/>
        <end position="468"/>
    </location>
</feature>
<dbReference type="PANTHER" id="PTHR43653:SF1">
    <property type="entry name" value="CYTOCHROME C-TYPE BIOGENESIS PROTEIN CCMF"/>
    <property type="match status" value="1"/>
</dbReference>
<dbReference type="Proteomes" id="UP000199087">
    <property type="component" value="Unassembled WGS sequence"/>
</dbReference>
<dbReference type="InterPro" id="IPR002541">
    <property type="entry name" value="Cyt_c_assembly"/>
</dbReference>
<evidence type="ECO:0000256" key="7">
    <source>
        <dbReference type="ARBA" id="ARBA00022989"/>
    </source>
</evidence>
<evidence type="ECO:0000256" key="8">
    <source>
        <dbReference type="ARBA" id="ARBA00023136"/>
    </source>
</evidence>
<evidence type="ECO:0000259" key="11">
    <source>
        <dbReference type="Pfam" id="PF01578"/>
    </source>
</evidence>
<dbReference type="OrthoDB" id="9761451at2"/>
<protein>
    <submittedName>
        <fullName evidence="13">Cytochrome c assembly protein</fullName>
    </submittedName>
</protein>
<evidence type="ECO:0000313" key="14">
    <source>
        <dbReference type="Proteomes" id="UP000199087"/>
    </source>
</evidence>
<keyword evidence="8 10" id="KW-0472">Membrane</keyword>
<comment type="subcellular location">
    <subcellularLocation>
        <location evidence="1">Cell inner membrane</location>
        <topology evidence="1">Multi-pass membrane protein</topology>
    </subcellularLocation>
</comment>
<dbReference type="Pfam" id="PF01578">
    <property type="entry name" value="Cytochrom_C_asm"/>
    <property type="match status" value="1"/>
</dbReference>
<dbReference type="InterPro" id="IPR032523">
    <property type="entry name" value="CcmF_C"/>
</dbReference>
<gene>
    <name evidence="13" type="ORF">BN000_04090</name>
</gene>
<dbReference type="GO" id="GO:0015232">
    <property type="term" value="F:heme transmembrane transporter activity"/>
    <property type="evidence" value="ECO:0007669"/>
    <property type="project" value="InterPro"/>
</dbReference>
<comment type="similarity">
    <text evidence="2">Belongs to the CcmF/CycK/Ccl1/NrfE/CcsA family.</text>
</comment>
<feature type="transmembrane region" description="Helical" evidence="10">
    <location>
        <begin position="624"/>
        <end position="642"/>
    </location>
</feature>
<keyword evidence="4" id="KW-0997">Cell inner membrane</keyword>
<feature type="transmembrane region" description="Helical" evidence="10">
    <location>
        <begin position="275"/>
        <end position="296"/>
    </location>
</feature>
<dbReference type="PRINTS" id="PR01411">
    <property type="entry name" value="CCMFBIOGNSIS"/>
</dbReference>
<keyword evidence="3" id="KW-1003">Cell membrane</keyword>
<feature type="transmembrane region" description="Helical" evidence="10">
    <location>
        <begin position="425"/>
        <end position="444"/>
    </location>
</feature>
<feature type="transmembrane region" description="Helical" evidence="10">
    <location>
        <begin position="356"/>
        <end position="375"/>
    </location>
</feature>
<evidence type="ECO:0000313" key="13">
    <source>
        <dbReference type="EMBL" id="CRK84090.1"/>
    </source>
</evidence>
<feature type="transmembrane region" description="Helical" evidence="10">
    <location>
        <begin position="6"/>
        <end position="29"/>
    </location>
</feature>
<keyword evidence="7 10" id="KW-1133">Transmembrane helix</keyword>
<dbReference type="EMBL" id="CVRB01000004">
    <property type="protein sequence ID" value="CRK84090.1"/>
    <property type="molecule type" value="Genomic_DNA"/>
</dbReference>
<dbReference type="STRING" id="1499688.BN000_04090"/>
<keyword evidence="5 10" id="KW-0812">Transmembrane</keyword>
<dbReference type="AlphaFoldDB" id="A0A0U1P1G4"/>
<evidence type="ECO:0000256" key="1">
    <source>
        <dbReference type="ARBA" id="ARBA00004429"/>
    </source>
</evidence>
<dbReference type="PANTHER" id="PTHR43653">
    <property type="entry name" value="CYTOCHROME C ASSEMBLY PROTEIN-RELATED"/>
    <property type="match status" value="1"/>
</dbReference>
<feature type="domain" description="Cytochrome c-type biogenesis protein CcmF C-terminal" evidence="12">
    <location>
        <begin position="313"/>
        <end position="641"/>
    </location>
</feature>
<evidence type="ECO:0000259" key="12">
    <source>
        <dbReference type="Pfam" id="PF16327"/>
    </source>
</evidence>
<proteinExistence type="inferred from homology"/>